<evidence type="ECO:0000256" key="9">
    <source>
        <dbReference type="ARBA" id="ARBA00023136"/>
    </source>
</evidence>
<organism evidence="14 15">
    <name type="scientific">Tetraparma gracilis</name>
    <dbReference type="NCBI Taxonomy" id="2962635"/>
    <lineage>
        <taxon>Eukaryota</taxon>
        <taxon>Sar</taxon>
        <taxon>Stramenopiles</taxon>
        <taxon>Ochrophyta</taxon>
        <taxon>Bolidophyceae</taxon>
        <taxon>Parmales</taxon>
        <taxon>Triparmaceae</taxon>
        <taxon>Tetraparma</taxon>
    </lineage>
</organism>
<sequence>MNASPPRSVSLHQVSSVLQERPLNPSTFAAVLLSSLTKAFLCGFSPQWLPVYVCLQFPPLLLVVFGDFRRRRSLLYFLELCWVVNCVGYCVVAHEILVTCSALPFEFAPLLTEQTRAGLGLAFFIIANGPLAASVIMNSNMLIMHDLVRSSAFFIHFTPAAISWLFRWRQTVFLNQSWAPFDANSGFFAMTRTMRLKVPPPPIPFLELMRRPVIVYAAWFVPYAVWLLFTGYSWPARYKFQSSYNDLARNMPKYWPPRVRALAYLFMHAFANMFAFGCAAFLFRSLLLHTLWIFVLLAVASHNAASYYSFTYGGKRAIKRLEKISKEGEEKAEIGLWHLDKSKGV</sequence>
<feature type="transmembrane region" description="Helical" evidence="13">
    <location>
        <begin position="213"/>
        <end position="234"/>
    </location>
</feature>
<feature type="transmembrane region" description="Helical" evidence="13">
    <location>
        <begin position="147"/>
        <end position="166"/>
    </location>
</feature>
<evidence type="ECO:0000313" key="14">
    <source>
        <dbReference type="EMBL" id="GMI52032.1"/>
    </source>
</evidence>
<feature type="transmembrane region" description="Helical" evidence="13">
    <location>
        <begin position="289"/>
        <end position="310"/>
    </location>
</feature>
<keyword evidence="4" id="KW-0444">Lipid biosynthesis</keyword>
<proteinExistence type="inferred from homology"/>
<feature type="transmembrane region" description="Helical" evidence="13">
    <location>
        <begin position="49"/>
        <end position="68"/>
    </location>
</feature>
<comment type="caution">
    <text evidence="14">The sequence shown here is derived from an EMBL/GenBank/DDBJ whole genome shotgun (WGS) entry which is preliminary data.</text>
</comment>
<evidence type="ECO:0000256" key="8">
    <source>
        <dbReference type="ARBA" id="ARBA00023098"/>
    </source>
</evidence>
<evidence type="ECO:0000256" key="5">
    <source>
        <dbReference type="ARBA" id="ARBA00022679"/>
    </source>
</evidence>
<feature type="transmembrane region" description="Helical" evidence="13">
    <location>
        <begin position="261"/>
        <end position="283"/>
    </location>
</feature>
<dbReference type="Proteomes" id="UP001165060">
    <property type="component" value="Unassembled WGS sequence"/>
</dbReference>
<evidence type="ECO:0000256" key="10">
    <source>
        <dbReference type="ARBA" id="ARBA00023209"/>
    </source>
</evidence>
<keyword evidence="10" id="KW-0594">Phospholipid biosynthesis</keyword>
<evidence type="ECO:0000256" key="12">
    <source>
        <dbReference type="ARBA" id="ARBA00023315"/>
    </source>
</evidence>
<evidence type="ECO:0000256" key="4">
    <source>
        <dbReference type="ARBA" id="ARBA00022516"/>
    </source>
</evidence>
<feature type="transmembrane region" description="Helical" evidence="13">
    <location>
        <begin position="80"/>
        <end position="105"/>
    </location>
</feature>
<evidence type="ECO:0000256" key="7">
    <source>
        <dbReference type="ARBA" id="ARBA00022989"/>
    </source>
</evidence>
<keyword evidence="5" id="KW-0808">Transferase</keyword>
<keyword evidence="7 13" id="KW-1133">Transmembrane helix</keyword>
<evidence type="ECO:0000256" key="2">
    <source>
        <dbReference type="ARBA" id="ARBA00006675"/>
    </source>
</evidence>
<keyword evidence="15" id="KW-1185">Reference proteome</keyword>
<evidence type="ECO:0000256" key="1">
    <source>
        <dbReference type="ARBA" id="ARBA00004141"/>
    </source>
</evidence>
<evidence type="ECO:0000256" key="6">
    <source>
        <dbReference type="ARBA" id="ARBA00022692"/>
    </source>
</evidence>
<keyword evidence="9 13" id="KW-0472">Membrane</keyword>
<protein>
    <recommendedName>
        <fullName evidence="3">Glycerophosphocholine acyltransferase 1</fullName>
    </recommendedName>
</protein>
<keyword evidence="11" id="KW-1208">Phospholipid metabolism</keyword>
<evidence type="ECO:0000313" key="15">
    <source>
        <dbReference type="Proteomes" id="UP001165060"/>
    </source>
</evidence>
<comment type="subcellular location">
    <subcellularLocation>
        <location evidence="1">Membrane</location>
        <topology evidence="1">Multi-pass membrane protein</topology>
    </subcellularLocation>
</comment>
<keyword evidence="12" id="KW-0012">Acyltransferase</keyword>
<keyword evidence="8" id="KW-0443">Lipid metabolism</keyword>
<dbReference type="EMBL" id="BRYB01006208">
    <property type="protein sequence ID" value="GMI52032.1"/>
    <property type="molecule type" value="Genomic_DNA"/>
</dbReference>
<dbReference type="PANTHER" id="PTHR31201:SF1">
    <property type="entry name" value="GLYCEROPHOSPHOCHOLINE ACYLTRANSFERASE 1"/>
    <property type="match status" value="1"/>
</dbReference>
<name>A0ABQ6NAE3_9STRA</name>
<dbReference type="Pfam" id="PF10998">
    <property type="entry name" value="DUF2838"/>
    <property type="match status" value="1"/>
</dbReference>
<accession>A0ABQ6NAE3</accession>
<evidence type="ECO:0000256" key="11">
    <source>
        <dbReference type="ARBA" id="ARBA00023264"/>
    </source>
</evidence>
<feature type="transmembrane region" description="Helical" evidence="13">
    <location>
        <begin position="117"/>
        <end position="135"/>
    </location>
</feature>
<dbReference type="PANTHER" id="PTHR31201">
    <property type="entry name" value="OS01G0585100 PROTEIN"/>
    <property type="match status" value="1"/>
</dbReference>
<gene>
    <name evidence="14" type="ORF">TeGR_g11248</name>
</gene>
<keyword evidence="6 13" id="KW-0812">Transmembrane</keyword>
<comment type="similarity">
    <text evidence="2">Belongs to the GPC1 family.</text>
</comment>
<reference evidence="14 15" key="1">
    <citation type="journal article" date="2023" name="Commun. Biol.">
        <title>Genome analysis of Parmales, the sister group of diatoms, reveals the evolutionary specialization of diatoms from phago-mixotrophs to photoautotrophs.</title>
        <authorList>
            <person name="Ban H."/>
            <person name="Sato S."/>
            <person name="Yoshikawa S."/>
            <person name="Yamada K."/>
            <person name="Nakamura Y."/>
            <person name="Ichinomiya M."/>
            <person name="Sato N."/>
            <person name="Blanc-Mathieu R."/>
            <person name="Endo H."/>
            <person name="Kuwata A."/>
            <person name="Ogata H."/>
        </authorList>
    </citation>
    <scope>NUCLEOTIDE SEQUENCE [LARGE SCALE GENOMIC DNA]</scope>
</reference>
<evidence type="ECO:0000256" key="3">
    <source>
        <dbReference type="ARBA" id="ARBA00019082"/>
    </source>
</evidence>
<dbReference type="InterPro" id="IPR021261">
    <property type="entry name" value="GPCAT"/>
</dbReference>
<evidence type="ECO:0000256" key="13">
    <source>
        <dbReference type="SAM" id="Phobius"/>
    </source>
</evidence>